<sequence length="213" mass="23681">MSLYLLTARASLCSSPTSLTPSPQHLGSLDTLEHLTFRMANIDYASILQPTAQPFRCLCDLNITSSAQDSTSVISFLNALPGRGLVNFTLSYSSFNRTSPATPPVNIPRPEAQQLRPLFVILTSFDSLRTITLKQEKTSNLRPLEVPRYAVCDDIISTLSDNTHLTTFAVVNIPCTVYSSLCSKFLVGLVYEAVSLQYNLRPPDTRMYYEIYV</sequence>
<evidence type="ECO:0000313" key="2">
    <source>
        <dbReference type="Proteomes" id="UP000053257"/>
    </source>
</evidence>
<name>A0A0C3PKI3_PHLG1</name>
<gene>
    <name evidence="1" type="ORF">PHLGIDRAFT_445877</name>
</gene>
<reference evidence="1 2" key="1">
    <citation type="journal article" date="2014" name="PLoS Genet.">
        <title>Analysis of the Phlebiopsis gigantea genome, transcriptome and secretome provides insight into its pioneer colonization strategies of wood.</title>
        <authorList>
            <person name="Hori C."/>
            <person name="Ishida T."/>
            <person name="Igarashi K."/>
            <person name="Samejima M."/>
            <person name="Suzuki H."/>
            <person name="Master E."/>
            <person name="Ferreira P."/>
            <person name="Ruiz-Duenas F.J."/>
            <person name="Held B."/>
            <person name="Canessa P."/>
            <person name="Larrondo L.F."/>
            <person name="Schmoll M."/>
            <person name="Druzhinina I.S."/>
            <person name="Kubicek C.P."/>
            <person name="Gaskell J.A."/>
            <person name="Kersten P."/>
            <person name="St John F."/>
            <person name="Glasner J."/>
            <person name="Sabat G."/>
            <person name="Splinter BonDurant S."/>
            <person name="Syed K."/>
            <person name="Yadav J."/>
            <person name="Mgbeahuruike A.C."/>
            <person name="Kovalchuk A."/>
            <person name="Asiegbu F.O."/>
            <person name="Lackner G."/>
            <person name="Hoffmeister D."/>
            <person name="Rencoret J."/>
            <person name="Gutierrez A."/>
            <person name="Sun H."/>
            <person name="Lindquist E."/>
            <person name="Barry K."/>
            <person name="Riley R."/>
            <person name="Grigoriev I.V."/>
            <person name="Henrissat B."/>
            <person name="Kues U."/>
            <person name="Berka R.M."/>
            <person name="Martinez A.T."/>
            <person name="Covert S.F."/>
            <person name="Blanchette R.A."/>
            <person name="Cullen D."/>
        </authorList>
    </citation>
    <scope>NUCLEOTIDE SEQUENCE [LARGE SCALE GENOMIC DNA]</scope>
    <source>
        <strain evidence="1 2">11061_1 CR5-6</strain>
    </source>
</reference>
<dbReference type="Proteomes" id="UP000053257">
    <property type="component" value="Unassembled WGS sequence"/>
</dbReference>
<dbReference type="AlphaFoldDB" id="A0A0C3PKI3"/>
<protein>
    <submittedName>
        <fullName evidence="1">Uncharacterized protein</fullName>
    </submittedName>
</protein>
<keyword evidence="2" id="KW-1185">Reference proteome</keyword>
<evidence type="ECO:0000313" key="1">
    <source>
        <dbReference type="EMBL" id="KIP06808.1"/>
    </source>
</evidence>
<dbReference type="EMBL" id="KN840510">
    <property type="protein sequence ID" value="KIP06808.1"/>
    <property type="molecule type" value="Genomic_DNA"/>
</dbReference>
<organism evidence="1 2">
    <name type="scientific">Phlebiopsis gigantea (strain 11061_1 CR5-6)</name>
    <name type="common">White-rot fungus</name>
    <name type="synonym">Peniophora gigantea</name>
    <dbReference type="NCBI Taxonomy" id="745531"/>
    <lineage>
        <taxon>Eukaryota</taxon>
        <taxon>Fungi</taxon>
        <taxon>Dikarya</taxon>
        <taxon>Basidiomycota</taxon>
        <taxon>Agaricomycotina</taxon>
        <taxon>Agaricomycetes</taxon>
        <taxon>Polyporales</taxon>
        <taxon>Phanerochaetaceae</taxon>
        <taxon>Phlebiopsis</taxon>
    </lineage>
</organism>
<dbReference type="HOGENOM" id="CLU_1294843_0_0_1"/>
<accession>A0A0C3PKI3</accession>
<proteinExistence type="predicted"/>